<accession>A0AAD7KID7</accession>
<evidence type="ECO:0000313" key="3">
    <source>
        <dbReference type="Proteomes" id="UP001215280"/>
    </source>
</evidence>
<evidence type="ECO:0000313" key="2">
    <source>
        <dbReference type="EMBL" id="KAJ7785332.1"/>
    </source>
</evidence>
<feature type="compositionally biased region" description="Low complexity" evidence="1">
    <location>
        <begin position="191"/>
        <end position="204"/>
    </location>
</feature>
<feature type="compositionally biased region" description="Basic residues" evidence="1">
    <location>
        <begin position="66"/>
        <end position="75"/>
    </location>
</feature>
<gene>
    <name evidence="2" type="ORF">DFH07DRAFT_7487</name>
</gene>
<feature type="region of interest" description="Disordered" evidence="1">
    <location>
        <begin position="18"/>
        <end position="75"/>
    </location>
</feature>
<evidence type="ECO:0000256" key="1">
    <source>
        <dbReference type="SAM" id="MobiDB-lite"/>
    </source>
</evidence>
<proteinExistence type="predicted"/>
<comment type="caution">
    <text evidence="2">The sequence shown here is derived from an EMBL/GenBank/DDBJ whole genome shotgun (WGS) entry which is preliminary data.</text>
</comment>
<feature type="region of interest" description="Disordered" evidence="1">
    <location>
        <begin position="186"/>
        <end position="236"/>
    </location>
</feature>
<name>A0AAD7KID7_9AGAR</name>
<protein>
    <submittedName>
        <fullName evidence="2">Uncharacterized protein</fullName>
    </submittedName>
</protein>
<keyword evidence="3" id="KW-1185">Reference proteome</keyword>
<dbReference type="Proteomes" id="UP001215280">
    <property type="component" value="Unassembled WGS sequence"/>
</dbReference>
<reference evidence="2" key="1">
    <citation type="submission" date="2023-03" db="EMBL/GenBank/DDBJ databases">
        <title>Massive genome expansion in bonnet fungi (Mycena s.s.) driven by repeated elements and novel gene families across ecological guilds.</title>
        <authorList>
            <consortium name="Lawrence Berkeley National Laboratory"/>
            <person name="Harder C.B."/>
            <person name="Miyauchi S."/>
            <person name="Viragh M."/>
            <person name="Kuo A."/>
            <person name="Thoen E."/>
            <person name="Andreopoulos B."/>
            <person name="Lu D."/>
            <person name="Skrede I."/>
            <person name="Drula E."/>
            <person name="Henrissat B."/>
            <person name="Morin E."/>
            <person name="Kohler A."/>
            <person name="Barry K."/>
            <person name="LaButti K."/>
            <person name="Morin E."/>
            <person name="Salamov A."/>
            <person name="Lipzen A."/>
            <person name="Mereny Z."/>
            <person name="Hegedus B."/>
            <person name="Baldrian P."/>
            <person name="Stursova M."/>
            <person name="Weitz H."/>
            <person name="Taylor A."/>
            <person name="Grigoriev I.V."/>
            <person name="Nagy L.G."/>
            <person name="Martin F."/>
            <person name="Kauserud H."/>
        </authorList>
    </citation>
    <scope>NUCLEOTIDE SEQUENCE</scope>
    <source>
        <strain evidence="2">CBHHK188m</strain>
    </source>
</reference>
<dbReference type="AlphaFoldDB" id="A0AAD7KID7"/>
<dbReference type="EMBL" id="JARJLG010000001">
    <property type="protein sequence ID" value="KAJ7785332.1"/>
    <property type="molecule type" value="Genomic_DNA"/>
</dbReference>
<organism evidence="2 3">
    <name type="scientific">Mycena maculata</name>
    <dbReference type="NCBI Taxonomy" id="230809"/>
    <lineage>
        <taxon>Eukaryota</taxon>
        <taxon>Fungi</taxon>
        <taxon>Dikarya</taxon>
        <taxon>Basidiomycota</taxon>
        <taxon>Agaricomycotina</taxon>
        <taxon>Agaricomycetes</taxon>
        <taxon>Agaricomycetidae</taxon>
        <taxon>Agaricales</taxon>
        <taxon>Marasmiineae</taxon>
        <taxon>Mycenaceae</taxon>
        <taxon>Mycena</taxon>
    </lineage>
</organism>
<sequence length="236" mass="25422">MRKTDGVDITGHPTRLHIRLPTSHPLSPPTLPTTGCKTTLDHPATGARMERQERGVPDACRTSGKTARKPNSARKLHAAGRVTAMAVSCTVPSPAKSWITSRGSPQISSHGGSLLAVTGALGGEDQAGCPPTRRQPRCRSMSTSLRTTTRRYRFCRPINGKYAHGKAPRDVRDLYRAPCQQIEDQNRSFIPSQMKSSQKSSSPSVVLGTSLKTFPQVRSAPLSPLSRSDIVHAAPG</sequence>